<comment type="caution">
    <text evidence="1">The sequence shown here is derived from an EMBL/GenBank/DDBJ whole genome shotgun (WGS) entry which is preliminary data.</text>
</comment>
<reference evidence="1 2" key="1">
    <citation type="journal article" date="2019" name="Int. J. Syst. Evol. Microbiol.">
        <title>The Global Catalogue of Microorganisms (GCM) 10K type strain sequencing project: providing services to taxonomists for standard genome sequencing and annotation.</title>
        <authorList>
            <consortium name="The Broad Institute Genomics Platform"/>
            <consortium name="The Broad Institute Genome Sequencing Center for Infectious Disease"/>
            <person name="Wu L."/>
            <person name="Ma J."/>
        </authorList>
    </citation>
    <scope>NUCLEOTIDE SEQUENCE [LARGE SCALE GENOMIC DNA]</scope>
    <source>
        <strain evidence="1 2">JCM 16373</strain>
    </source>
</reference>
<evidence type="ECO:0000313" key="2">
    <source>
        <dbReference type="Proteomes" id="UP001501447"/>
    </source>
</evidence>
<dbReference type="EMBL" id="BAAARJ010000013">
    <property type="protein sequence ID" value="GAA2622288.1"/>
    <property type="molecule type" value="Genomic_DNA"/>
</dbReference>
<organism evidence="1 2">
    <name type="scientific">Streptomyces axinellae</name>
    <dbReference type="NCBI Taxonomy" id="552788"/>
    <lineage>
        <taxon>Bacteria</taxon>
        <taxon>Bacillati</taxon>
        <taxon>Actinomycetota</taxon>
        <taxon>Actinomycetes</taxon>
        <taxon>Kitasatosporales</taxon>
        <taxon>Streptomycetaceae</taxon>
        <taxon>Streptomyces</taxon>
    </lineage>
</organism>
<accession>A0ABN3QCP6</accession>
<gene>
    <name evidence="1" type="ORF">GCM10009863_40440</name>
</gene>
<protein>
    <recommendedName>
        <fullName evidence="3">GATA-type domain-containing protein</fullName>
    </recommendedName>
</protein>
<dbReference type="Proteomes" id="UP001501447">
    <property type="component" value="Unassembled WGS sequence"/>
</dbReference>
<proteinExistence type="predicted"/>
<evidence type="ECO:0000313" key="1">
    <source>
        <dbReference type="EMBL" id="GAA2622288.1"/>
    </source>
</evidence>
<name>A0ABN3QCP6_9ACTN</name>
<evidence type="ECO:0008006" key="3">
    <source>
        <dbReference type="Google" id="ProtNLM"/>
    </source>
</evidence>
<dbReference type="RefSeq" id="WP_344567744.1">
    <property type="nucleotide sequence ID" value="NZ_BAAARJ010000013.1"/>
</dbReference>
<keyword evidence="2" id="KW-1185">Reference proteome</keyword>
<sequence>MEHEMRAEYEEGVSPADPGAEVKIWHMVRDASARAMCGRPLDPAAATQSAQAWGTPRGEPFCHSCGALYLREGP</sequence>